<sequence length="195" mass="21707">MTDRAALTDSPVSPAEAAALIRGRRTIDRFKTDEVPDMALVHEAIELARWAPNHHTTEPWRFCLIGERTKAGIIELNTRLLTASKGAQVAEAKRERWQSMPGWLAVTCTPNDDPITAREDYAACACAIENLMLYLHSAGVGTKWASGAVTREPEFLELLDAGPGEYCVGLIWYGYAQRRPRSQRQAVENIVRTLD</sequence>
<dbReference type="Pfam" id="PF00881">
    <property type="entry name" value="Nitroreductase"/>
    <property type="match status" value="1"/>
</dbReference>
<keyword evidence="6" id="KW-0560">Oxidoreductase</keyword>
<evidence type="ECO:0000256" key="7">
    <source>
        <dbReference type="ARBA" id="ARBA00023027"/>
    </source>
</evidence>
<keyword evidence="4" id="KW-0288">FMN</keyword>
<dbReference type="RefSeq" id="WP_037334645.1">
    <property type="nucleotide sequence ID" value="NZ_APNK01000004.1"/>
</dbReference>
<comment type="cofactor">
    <cofactor evidence="1">
        <name>FMN</name>
        <dbReference type="ChEBI" id="CHEBI:58210"/>
    </cofactor>
</comment>
<keyword evidence="3" id="KW-0285">Flavoprotein</keyword>
<dbReference type="Proteomes" id="UP000028302">
    <property type="component" value="Unassembled WGS sequence"/>
</dbReference>
<dbReference type="InterPro" id="IPR029479">
    <property type="entry name" value="Nitroreductase"/>
</dbReference>
<dbReference type="InterPro" id="IPR026021">
    <property type="entry name" value="YdjA-like"/>
</dbReference>
<keyword evidence="5" id="KW-0521">NADP</keyword>
<evidence type="ECO:0000313" key="10">
    <source>
        <dbReference type="Proteomes" id="UP000028302"/>
    </source>
</evidence>
<dbReference type="eggNOG" id="COG0778">
    <property type="taxonomic scope" value="Bacteria"/>
</dbReference>
<dbReference type="PATRIC" id="fig|1304275.5.peg.888"/>
<name>A0A084INZ5_SALHC</name>
<protein>
    <submittedName>
        <fullName evidence="9">Nitroreductase</fullName>
    </submittedName>
</protein>
<dbReference type="GO" id="GO:0016491">
    <property type="term" value="F:oxidoreductase activity"/>
    <property type="evidence" value="ECO:0007669"/>
    <property type="project" value="UniProtKB-KW"/>
</dbReference>
<dbReference type="PANTHER" id="PTHR43821:SF1">
    <property type="entry name" value="NAD(P)H NITROREDUCTASE YDJA-RELATED"/>
    <property type="match status" value="1"/>
</dbReference>
<dbReference type="SUPFAM" id="SSF55469">
    <property type="entry name" value="FMN-dependent nitroreductase-like"/>
    <property type="match status" value="1"/>
</dbReference>
<evidence type="ECO:0000313" key="9">
    <source>
        <dbReference type="EMBL" id="KEZ78429.1"/>
    </source>
</evidence>
<organism evidence="9 10">
    <name type="scientific">Salinisphaera hydrothermalis (strain C41B8)</name>
    <dbReference type="NCBI Taxonomy" id="1304275"/>
    <lineage>
        <taxon>Bacteria</taxon>
        <taxon>Pseudomonadati</taxon>
        <taxon>Pseudomonadota</taxon>
        <taxon>Gammaproteobacteria</taxon>
        <taxon>Salinisphaerales</taxon>
        <taxon>Salinisphaeraceae</taxon>
        <taxon>Salinisphaera</taxon>
    </lineage>
</organism>
<reference evidence="9 10" key="1">
    <citation type="submission" date="2013-03" db="EMBL/GenBank/DDBJ databases">
        <title>Salinisphaera hydrothermalis C41B8 Genome Sequencing.</title>
        <authorList>
            <person name="Li C."/>
            <person name="Lai Q."/>
            <person name="Shao Z."/>
        </authorList>
    </citation>
    <scope>NUCLEOTIDE SEQUENCE [LARGE SCALE GENOMIC DNA]</scope>
    <source>
        <strain evidence="9 10">C41B8</strain>
    </source>
</reference>
<dbReference type="PANTHER" id="PTHR43821">
    <property type="entry name" value="NAD(P)H NITROREDUCTASE YDJA-RELATED"/>
    <property type="match status" value="1"/>
</dbReference>
<comment type="caution">
    <text evidence="9">The sequence shown here is derived from an EMBL/GenBank/DDBJ whole genome shotgun (WGS) entry which is preliminary data.</text>
</comment>
<evidence type="ECO:0000256" key="3">
    <source>
        <dbReference type="ARBA" id="ARBA00022630"/>
    </source>
</evidence>
<evidence type="ECO:0000256" key="2">
    <source>
        <dbReference type="ARBA" id="ARBA00007118"/>
    </source>
</evidence>
<dbReference type="EMBL" id="APNK01000004">
    <property type="protein sequence ID" value="KEZ78429.1"/>
    <property type="molecule type" value="Genomic_DNA"/>
</dbReference>
<dbReference type="AlphaFoldDB" id="A0A084INZ5"/>
<dbReference type="OrthoDB" id="9773807at2"/>
<feature type="domain" description="Nitroreductase" evidence="8">
    <location>
        <begin position="21"/>
        <end position="175"/>
    </location>
</feature>
<gene>
    <name evidence="9" type="ORF">C41B8_04336</name>
</gene>
<evidence type="ECO:0000259" key="8">
    <source>
        <dbReference type="Pfam" id="PF00881"/>
    </source>
</evidence>
<comment type="similarity">
    <text evidence="2">Belongs to the nitroreductase family.</text>
</comment>
<evidence type="ECO:0000256" key="4">
    <source>
        <dbReference type="ARBA" id="ARBA00022643"/>
    </source>
</evidence>
<keyword evidence="10" id="KW-1185">Reference proteome</keyword>
<proteinExistence type="inferred from homology"/>
<dbReference type="STRING" id="1304275.C41B8_04336"/>
<evidence type="ECO:0000256" key="5">
    <source>
        <dbReference type="ARBA" id="ARBA00022857"/>
    </source>
</evidence>
<keyword evidence="7" id="KW-0520">NAD</keyword>
<dbReference type="CDD" id="cd02135">
    <property type="entry name" value="YdjA-like"/>
    <property type="match status" value="1"/>
</dbReference>
<evidence type="ECO:0000256" key="1">
    <source>
        <dbReference type="ARBA" id="ARBA00001917"/>
    </source>
</evidence>
<dbReference type="InterPro" id="IPR052530">
    <property type="entry name" value="NAD(P)H_nitroreductase"/>
</dbReference>
<evidence type="ECO:0000256" key="6">
    <source>
        <dbReference type="ARBA" id="ARBA00023002"/>
    </source>
</evidence>
<dbReference type="InterPro" id="IPR000415">
    <property type="entry name" value="Nitroreductase-like"/>
</dbReference>
<dbReference type="Gene3D" id="3.40.109.10">
    <property type="entry name" value="NADH Oxidase"/>
    <property type="match status" value="1"/>
</dbReference>
<accession>A0A084INZ5</accession>